<evidence type="ECO:0000259" key="1">
    <source>
        <dbReference type="Pfam" id="PF13460"/>
    </source>
</evidence>
<dbReference type="InterPro" id="IPR016040">
    <property type="entry name" value="NAD(P)-bd_dom"/>
</dbReference>
<organism evidence="2 3">
    <name type="scientific">Sporidiobolus salmonicolor</name>
    <name type="common">Yeast-like fungus</name>
    <name type="synonym">Sporobolomyces salmonicolor</name>
    <dbReference type="NCBI Taxonomy" id="5005"/>
    <lineage>
        <taxon>Eukaryota</taxon>
        <taxon>Fungi</taxon>
        <taxon>Dikarya</taxon>
        <taxon>Basidiomycota</taxon>
        <taxon>Pucciniomycotina</taxon>
        <taxon>Microbotryomycetes</taxon>
        <taxon>Sporidiobolales</taxon>
        <taxon>Sporidiobolaceae</taxon>
        <taxon>Sporobolomyces</taxon>
    </lineage>
</organism>
<evidence type="ECO:0000313" key="3">
    <source>
        <dbReference type="Proteomes" id="UP000243876"/>
    </source>
</evidence>
<dbReference type="Pfam" id="PF13460">
    <property type="entry name" value="NAD_binding_10"/>
    <property type="match status" value="1"/>
</dbReference>
<name>A0A0D6EPC3_SPOSA</name>
<protein>
    <submittedName>
        <fullName evidence="2">SPOSA6832_03199-mRNA-1:cds</fullName>
    </submittedName>
</protein>
<accession>A0A0D6EPC3</accession>
<dbReference type="Gene3D" id="3.40.50.720">
    <property type="entry name" value="NAD(P)-binding Rossmann-like Domain"/>
    <property type="match status" value="1"/>
</dbReference>
<dbReference type="PANTHER" id="PTHR15020">
    <property type="entry name" value="FLAVIN REDUCTASE-RELATED"/>
    <property type="match status" value="1"/>
</dbReference>
<dbReference type="AlphaFoldDB" id="A0A0D6EPC3"/>
<keyword evidence="3" id="KW-1185">Reference proteome</keyword>
<dbReference type="OrthoDB" id="10254604at2759"/>
<evidence type="ECO:0000313" key="2">
    <source>
        <dbReference type="EMBL" id="CEQ41460.1"/>
    </source>
</evidence>
<dbReference type="Proteomes" id="UP000243876">
    <property type="component" value="Unassembled WGS sequence"/>
</dbReference>
<sequence length="247" mass="26152">MATLPRIVVVGGHGKVALHFARLASPSYAVTSLVRSQDHFDDIRSTGATPKLLSLEDASVDQLTQAFEGAHGVLFTAGAGGKGGKDRTKKVDEDGAIKVFDALDQLQGGKPKLILVGAIDTRDMSKPPPSHYTKEDIERSQKAHAAIGAYYDAKLAAARNLHRRTSFPWTELRPGLLSDEKGVGKVALGRTGMGDVSREDVAAVLLGLFNQPASAANGLALDLIEGNTPVDQAVKEAVEKGESDFLD</sequence>
<proteinExistence type="predicted"/>
<feature type="domain" description="NAD(P)-binding" evidence="1">
    <location>
        <begin position="11"/>
        <end position="212"/>
    </location>
</feature>
<dbReference type="PANTHER" id="PTHR15020:SF50">
    <property type="entry name" value="UPF0659 PROTEIN YMR090W"/>
    <property type="match status" value="1"/>
</dbReference>
<dbReference type="EMBL" id="CENE01000014">
    <property type="protein sequence ID" value="CEQ41460.1"/>
    <property type="molecule type" value="Genomic_DNA"/>
</dbReference>
<reference evidence="3" key="1">
    <citation type="submission" date="2015-02" db="EMBL/GenBank/DDBJ databases">
        <authorList>
            <person name="Gon?alves P."/>
        </authorList>
    </citation>
    <scope>NUCLEOTIDE SEQUENCE [LARGE SCALE GENOMIC DNA]</scope>
</reference>
<dbReference type="InterPro" id="IPR036291">
    <property type="entry name" value="NAD(P)-bd_dom_sf"/>
</dbReference>
<gene>
    <name evidence="2" type="primary">SPOSA6832_03199</name>
</gene>
<dbReference type="SUPFAM" id="SSF51735">
    <property type="entry name" value="NAD(P)-binding Rossmann-fold domains"/>
    <property type="match status" value="1"/>
</dbReference>